<evidence type="ECO:0000259" key="5">
    <source>
        <dbReference type="SMART" id="SM00849"/>
    </source>
</evidence>
<keyword evidence="3 6" id="KW-0378">Hydrolase</keyword>
<dbReference type="InterPro" id="IPR001279">
    <property type="entry name" value="Metallo-B-lactamas"/>
</dbReference>
<evidence type="ECO:0000313" key="7">
    <source>
        <dbReference type="Proteomes" id="UP000592820"/>
    </source>
</evidence>
<dbReference type="PANTHER" id="PTHR42978">
    <property type="entry name" value="QUORUM-QUENCHING LACTONASE YTNP-RELATED-RELATED"/>
    <property type="match status" value="1"/>
</dbReference>
<evidence type="ECO:0000256" key="3">
    <source>
        <dbReference type="ARBA" id="ARBA00022801"/>
    </source>
</evidence>
<dbReference type="RefSeq" id="WP_184228304.1">
    <property type="nucleotide sequence ID" value="NZ_JACHDE010000020.1"/>
</dbReference>
<dbReference type="SMART" id="SM00849">
    <property type="entry name" value="Lactamase_B"/>
    <property type="match status" value="1"/>
</dbReference>
<dbReference type="PANTHER" id="PTHR42978:SF6">
    <property type="entry name" value="QUORUM-QUENCHING LACTONASE YTNP-RELATED"/>
    <property type="match status" value="1"/>
</dbReference>
<evidence type="ECO:0000256" key="1">
    <source>
        <dbReference type="ARBA" id="ARBA00007749"/>
    </source>
</evidence>
<accession>A0A7W8P7E0</accession>
<organism evidence="6 7">
    <name type="scientific">Paraburkholderia youngii</name>
    <dbReference type="NCBI Taxonomy" id="2782701"/>
    <lineage>
        <taxon>Bacteria</taxon>
        <taxon>Pseudomonadati</taxon>
        <taxon>Pseudomonadota</taxon>
        <taxon>Betaproteobacteria</taxon>
        <taxon>Burkholderiales</taxon>
        <taxon>Burkholderiaceae</taxon>
        <taxon>Paraburkholderia</taxon>
    </lineage>
</organism>
<dbReference type="AlphaFoldDB" id="A0A7W8P7E0"/>
<comment type="caution">
    <text evidence="6">The sequence shown here is derived from an EMBL/GenBank/DDBJ whole genome shotgun (WGS) entry which is preliminary data.</text>
</comment>
<gene>
    <name evidence="6" type="ORF">HDG41_006554</name>
</gene>
<dbReference type="InterPro" id="IPR036866">
    <property type="entry name" value="RibonucZ/Hydroxyglut_hydro"/>
</dbReference>
<evidence type="ECO:0000313" key="6">
    <source>
        <dbReference type="EMBL" id="MBB5404458.1"/>
    </source>
</evidence>
<dbReference type="Gene3D" id="3.60.15.10">
    <property type="entry name" value="Ribonuclease Z/Hydroxyacylglutathione hydrolase-like"/>
    <property type="match status" value="1"/>
</dbReference>
<name>A0A7W8P7E0_9BURK</name>
<dbReference type="GO" id="GO:0046872">
    <property type="term" value="F:metal ion binding"/>
    <property type="evidence" value="ECO:0007669"/>
    <property type="project" value="UniProtKB-KW"/>
</dbReference>
<evidence type="ECO:0000256" key="2">
    <source>
        <dbReference type="ARBA" id="ARBA00022723"/>
    </source>
</evidence>
<evidence type="ECO:0000256" key="4">
    <source>
        <dbReference type="ARBA" id="ARBA00022833"/>
    </source>
</evidence>
<dbReference type="CDD" id="cd16277">
    <property type="entry name" value="metallo-hydrolase-like_MBL-fold"/>
    <property type="match status" value="1"/>
</dbReference>
<keyword evidence="4" id="KW-0862">Zinc</keyword>
<dbReference type="SUPFAM" id="SSF56281">
    <property type="entry name" value="Metallo-hydrolase/oxidoreductase"/>
    <property type="match status" value="1"/>
</dbReference>
<comment type="similarity">
    <text evidence="1">Belongs to the metallo-beta-lactamase superfamily.</text>
</comment>
<feature type="domain" description="Metallo-beta-lactamase" evidence="5">
    <location>
        <begin position="65"/>
        <end position="274"/>
    </location>
</feature>
<dbReference type="GO" id="GO:0016787">
    <property type="term" value="F:hydrolase activity"/>
    <property type="evidence" value="ECO:0007669"/>
    <property type="project" value="UniProtKB-KW"/>
</dbReference>
<dbReference type="Pfam" id="PF00753">
    <property type="entry name" value="Lactamase_B"/>
    <property type="match status" value="1"/>
</dbReference>
<sequence length="295" mass="33173">MIDHEATPLTFKKWKIGDVTVTRVLEMDQLTLTPEYLLKTDAATVKKHPWLQPTYANAEGQLILHIQAFIVETSGLKIMVDPCIGNDKPRKSAYFAMHKGPFLEHLKLAGFPPESIDVVLCTHLHVDHVGWNTILVDGKWVPTFPNARYLFARVEFEYAKVATSEEGESEAVYLDSIKPVLDAGLVDLVEVDYRITDEVWLEPTPGHTPGHCCIHISSKGQEAIITGDMMHHPVQACEPDVCSTFCENEELTRSTRKEFLRKYGDKPTIVLGTHFAGPTGVHVKRDGEVWRMEDA</sequence>
<dbReference type="EMBL" id="JACHDE010000020">
    <property type="protein sequence ID" value="MBB5404458.1"/>
    <property type="molecule type" value="Genomic_DNA"/>
</dbReference>
<reference evidence="6 7" key="1">
    <citation type="submission" date="2020-08" db="EMBL/GenBank/DDBJ databases">
        <title>Genomic Encyclopedia of Type Strains, Phase IV (KMG-V): Genome sequencing to study the core and pangenomes of soil and plant-associated prokaryotes.</title>
        <authorList>
            <person name="Whitman W."/>
        </authorList>
    </citation>
    <scope>NUCLEOTIDE SEQUENCE [LARGE SCALE GENOMIC DNA]</scope>
    <source>
        <strain evidence="6 7">JPY162</strain>
    </source>
</reference>
<dbReference type="Proteomes" id="UP000592820">
    <property type="component" value="Unassembled WGS sequence"/>
</dbReference>
<protein>
    <submittedName>
        <fullName evidence="6">Glyoxylase-like metal-dependent hydrolase (Beta-lactamase superfamily II)</fullName>
    </submittedName>
</protein>
<proteinExistence type="inferred from homology"/>
<dbReference type="InterPro" id="IPR051013">
    <property type="entry name" value="MBL_superfamily_lactonases"/>
</dbReference>
<keyword evidence="2" id="KW-0479">Metal-binding</keyword>